<reference evidence="2 3" key="1">
    <citation type="journal article" date="2011" name="J. Bacteriol.">
        <title>Complete genome sequence of the animal pathogen Listeria ivanovii, which provides insights into host specificities and evolution of the genus Listeria.</title>
        <authorList>
            <person name="Buchrieser C."/>
            <person name="Rusniok C."/>
            <person name="Garrido P."/>
            <person name="Hain T."/>
            <person name="Scortti M."/>
            <person name="Lampidis R."/>
            <person name="Karst U."/>
            <person name="Chakraborty T."/>
            <person name="Cossart P."/>
            <person name="Kreft J."/>
            <person name="Vazquez-Boland J.A."/>
            <person name="Goebel W."/>
            <person name="Glaser P."/>
        </authorList>
    </citation>
    <scope>NUCLEOTIDE SEQUENCE [LARGE SCALE GENOMIC DNA]</scope>
    <source>
        <strain evidence="3">ATCC BAA-678 / PAM 55</strain>
    </source>
</reference>
<dbReference type="HOGENOM" id="CLU_2898829_0_0_9"/>
<evidence type="ECO:0000313" key="3">
    <source>
        <dbReference type="Proteomes" id="UP000001286"/>
    </source>
</evidence>
<gene>
    <name evidence="2" type="ordered locus">LIV_1764</name>
</gene>
<name>G2ZB25_LISIP</name>
<accession>G2ZB25</accession>
<dbReference type="AlphaFoldDB" id="G2ZB25"/>
<organism evidence="2 3">
    <name type="scientific">Listeria ivanovii (strain ATCC BAA-678 / PAM 55)</name>
    <dbReference type="NCBI Taxonomy" id="881621"/>
    <lineage>
        <taxon>Bacteria</taxon>
        <taxon>Bacillati</taxon>
        <taxon>Bacillota</taxon>
        <taxon>Bacilli</taxon>
        <taxon>Bacillales</taxon>
        <taxon>Listeriaceae</taxon>
        <taxon>Listeria</taxon>
    </lineage>
</organism>
<keyword evidence="1" id="KW-0732">Signal</keyword>
<feature type="signal peptide" evidence="1">
    <location>
        <begin position="1"/>
        <end position="25"/>
    </location>
</feature>
<sequence>MTKKYCLILGGLLLLICLFPYSAKAAENTNLPQTKELAYDATKILAQTKYRSDFLIFQISMR</sequence>
<protein>
    <submittedName>
        <fullName evidence="2">Uncharacterized protein</fullName>
    </submittedName>
</protein>
<evidence type="ECO:0000313" key="2">
    <source>
        <dbReference type="EMBL" id="CBW86250.1"/>
    </source>
</evidence>
<evidence type="ECO:0000256" key="1">
    <source>
        <dbReference type="SAM" id="SignalP"/>
    </source>
</evidence>
<dbReference type="EMBL" id="FR687253">
    <property type="protein sequence ID" value="CBW86250.1"/>
    <property type="molecule type" value="Genomic_DNA"/>
</dbReference>
<feature type="chain" id="PRO_5003441419" evidence="1">
    <location>
        <begin position="26"/>
        <end position="62"/>
    </location>
</feature>
<dbReference type="KEGG" id="liv:LIV_1764"/>
<dbReference type="Proteomes" id="UP000001286">
    <property type="component" value="Chromosome"/>
</dbReference>
<proteinExistence type="predicted"/>